<dbReference type="InterPro" id="IPR026173">
    <property type="entry name" value="SPAG17"/>
</dbReference>
<feature type="region of interest" description="Disordered" evidence="2">
    <location>
        <begin position="1222"/>
        <end position="1243"/>
    </location>
</feature>
<keyword evidence="1" id="KW-0175">Coiled coil</keyword>
<evidence type="ECO:0000313" key="4">
    <source>
        <dbReference type="Proteomes" id="UP001485043"/>
    </source>
</evidence>
<dbReference type="PANTHER" id="PTHR21963:SF1">
    <property type="entry name" value="SPERM-ASSOCIATED ANTIGEN 17"/>
    <property type="match status" value="1"/>
</dbReference>
<feature type="compositionally biased region" description="Low complexity" evidence="2">
    <location>
        <begin position="224"/>
        <end position="236"/>
    </location>
</feature>
<keyword evidence="4" id="KW-1185">Reference proteome</keyword>
<sequence>MAPVLCVLQAPDTLDLVKVKVWAKDQKLTFDICDQTALLLTAEAKSPLAARIAAEQKAVGKGLPYVVSHGLAVDLLKRILGVPSKAPSRPGTGTADAASQQSTGPRNILFCYGIFNSATAVTEAVQAGLPIQAFAQLIDDSLDPNVAPVATPRGRAEAAADLRALQKSAATGLLADMAIIDIEVALEEEEQAELADSSAPPAAEGPGAAEASADAALMVEGQAMPAAAEEPAAEAPAEAEAEMPEAEEEPPAPSGALELAETAESLQTELAAYTTWRASVRVHKLAAEPLSVGQPSAVLSQVDFQEGVAEAMQGMLGICEAGPQQGKPPQPLPDASGTQQSPPSATDDPESTEKAAEHAIQAAWLEFQDRLGGGMKVASNQATNLQRAVETISEPAETVHAADVDQRVTTGIASGFIPRAGQLKATAPTVSAIQALVERVLVPVSEAEALALRLELSQLEVLCVKKGLKLEQATICQARALLQEERFAYSRTENAVLMALTAVSDDTSQPQLSTMMSFSTWWESISAAAGAKAIAPPQDIFEADASALAARGGFKQAWHSTHALVETSPSARLTIRSGSCTVSLGRPPAAPVSALLPGCASISITSQPSLVSAPGKPQPPRAVATFQLPDGRTLELSPTGWVRLFHLIGTSSQDAKSQHDTEIAARLAETQGIDYLWTAVTPSGSLIQAPRAGPIRALHPDGCTSLLSSQSAPAGSPPASSLWTLTDLAGQQWQPAGPSADSEAAKQSIPSAAVNADEVAGAPDNAEATASDPDFGLPALEIGCAPTRDPDTGAHVTMREDLLMKIQYSDGNTLVEDPLGSRIITFADQTWKAHVADFAPISGGASEGKVDVVPGLQARIVHKQGAIVCSSKQLGQLVVVGNLVAHQPPAVPSTPSAVPLEKLLEAAAAANQAAEATYNDAMLQFEEEQDKLAAEEAAAKAAAAAAEAAKKTKSKAKPGTAMVNWEVSKPTFEKPTSVQSIADAVAAACPGWYCFDTAQCFAVFKHGDDALCKATGGGTEQWPSSSMLFGGKKPPARLFLVRRDGSGFELMENERARATAAERQGGRCTKTSWEGGDGITVTSLLERHQLTGPEVPSLPLASPCVVKPSAAIRTLPTLKQPSVFQAAPKQQGFVLPRMAICRPSVERLTKTQTAYTHQQLVELPDISKEATEAAAAILKELAAAVAARNASSAQQAEPDTRSVGERQRAAAISTRIQELLTASSRASETDNAEQVPRESNPGTVGLVPVVLKAKHPWQKKVRPFSDLPQRPIHGLLNFWQTQEGLQAIRTDPTLQPAAMLIQEDTAESSLKAIEPRAEVEPFTEPDEPAELQISAIPLMVEAGA</sequence>
<gene>
    <name evidence="3" type="ORF">WJX84_005411</name>
</gene>
<feature type="region of interest" description="Disordered" evidence="2">
    <location>
        <begin position="191"/>
        <end position="211"/>
    </location>
</feature>
<organism evidence="3 4">
    <name type="scientific">Apatococcus fuscideae</name>
    <dbReference type="NCBI Taxonomy" id="2026836"/>
    <lineage>
        <taxon>Eukaryota</taxon>
        <taxon>Viridiplantae</taxon>
        <taxon>Chlorophyta</taxon>
        <taxon>core chlorophytes</taxon>
        <taxon>Trebouxiophyceae</taxon>
        <taxon>Chlorellales</taxon>
        <taxon>Chlorellaceae</taxon>
        <taxon>Apatococcus</taxon>
    </lineage>
</organism>
<dbReference type="Proteomes" id="UP001485043">
    <property type="component" value="Unassembled WGS sequence"/>
</dbReference>
<protein>
    <submittedName>
        <fullName evidence="3">Uncharacterized protein</fullName>
    </submittedName>
</protein>
<dbReference type="GO" id="GO:1904158">
    <property type="term" value="P:axonemal central apparatus assembly"/>
    <property type="evidence" value="ECO:0007669"/>
    <property type="project" value="TreeGrafter"/>
</dbReference>
<dbReference type="PANTHER" id="PTHR21963">
    <property type="entry name" value="PF6"/>
    <property type="match status" value="1"/>
</dbReference>
<evidence type="ECO:0000313" key="3">
    <source>
        <dbReference type="EMBL" id="KAK9864650.1"/>
    </source>
</evidence>
<dbReference type="GO" id="GO:1990716">
    <property type="term" value="C:axonemal central apparatus"/>
    <property type="evidence" value="ECO:0007669"/>
    <property type="project" value="TreeGrafter"/>
</dbReference>
<evidence type="ECO:0000256" key="2">
    <source>
        <dbReference type="SAM" id="MobiDB-lite"/>
    </source>
</evidence>
<proteinExistence type="predicted"/>
<feature type="compositionally biased region" description="Low complexity" evidence="2">
    <location>
        <begin position="194"/>
        <end position="211"/>
    </location>
</feature>
<name>A0AAW1T7G0_9CHLO</name>
<feature type="compositionally biased region" description="Acidic residues" evidence="2">
    <location>
        <begin position="237"/>
        <end position="250"/>
    </location>
</feature>
<evidence type="ECO:0000256" key="1">
    <source>
        <dbReference type="SAM" id="Coils"/>
    </source>
</evidence>
<feature type="region of interest" description="Disordered" evidence="2">
    <location>
        <begin position="224"/>
        <end position="254"/>
    </location>
</feature>
<feature type="region of interest" description="Disordered" evidence="2">
    <location>
        <begin position="319"/>
        <end position="357"/>
    </location>
</feature>
<reference evidence="3 4" key="1">
    <citation type="journal article" date="2024" name="Nat. Commun.">
        <title>Phylogenomics reveals the evolutionary origins of lichenization in chlorophyte algae.</title>
        <authorList>
            <person name="Puginier C."/>
            <person name="Libourel C."/>
            <person name="Otte J."/>
            <person name="Skaloud P."/>
            <person name="Haon M."/>
            <person name="Grisel S."/>
            <person name="Petersen M."/>
            <person name="Berrin J.G."/>
            <person name="Delaux P.M."/>
            <person name="Dal Grande F."/>
            <person name="Keller J."/>
        </authorList>
    </citation>
    <scope>NUCLEOTIDE SEQUENCE [LARGE SCALE GENOMIC DNA]</scope>
    <source>
        <strain evidence="3 4">SAG 2523</strain>
    </source>
</reference>
<accession>A0AAW1T7G0</accession>
<feature type="coiled-coil region" evidence="1">
    <location>
        <begin position="904"/>
        <end position="938"/>
    </location>
</feature>
<dbReference type="EMBL" id="JALJOV010000328">
    <property type="protein sequence ID" value="KAK9864650.1"/>
    <property type="molecule type" value="Genomic_DNA"/>
</dbReference>
<comment type="caution">
    <text evidence="3">The sequence shown here is derived from an EMBL/GenBank/DDBJ whole genome shotgun (WGS) entry which is preliminary data.</text>
</comment>